<dbReference type="InterPro" id="IPR013096">
    <property type="entry name" value="Cupin_2"/>
</dbReference>
<keyword evidence="3" id="KW-0804">Transcription</keyword>
<sequence length="295" mass="32498">MDARGKDLYQSCMVASGNIPVFDLFGETSDFPDVVHCERIRDRARLHDWVIAPHRHRDLAQILLMEQGEAEVSLDGRLRGLRDGQFVYIPVPVVHGFRFRQGAEGMVLSFPRNVPAGLRASGADLDRRLSRPIKAAANAHLTGLGRMLAQVFAAPGSYRAQMLVALSHAILTTICEIDRASDADSTDGASRRMSEFHALVLRHMADRWRPGDYAGAMSITPGHLNRLCGQAAGQSASAYAEALAMTEACRLLAFTQLPVAEVAYRLGFDDPAHFSRRFRIARGDTPSAYRARFHG</sequence>
<accession>A0A6L6IU63</accession>
<dbReference type="SUPFAM" id="SSF51215">
    <property type="entry name" value="Regulatory protein AraC"/>
    <property type="match status" value="1"/>
</dbReference>
<name>A0A6L6IU63_9RHOB</name>
<keyword evidence="6" id="KW-1185">Reference proteome</keyword>
<evidence type="ECO:0000313" key="5">
    <source>
        <dbReference type="EMBL" id="MTH64075.1"/>
    </source>
</evidence>
<dbReference type="AlphaFoldDB" id="A0A6L6IU63"/>
<evidence type="ECO:0000259" key="4">
    <source>
        <dbReference type="PROSITE" id="PS01124"/>
    </source>
</evidence>
<comment type="caution">
    <text evidence="5">The sequence shown here is derived from an EMBL/GenBank/DDBJ whole genome shotgun (WGS) entry which is preliminary data.</text>
</comment>
<dbReference type="PANTHER" id="PTHR43280:SF32">
    <property type="entry name" value="TRANSCRIPTIONAL REGULATORY PROTEIN"/>
    <property type="match status" value="1"/>
</dbReference>
<organism evidence="5 6">
    <name type="scientific">Paracoccus shanxieyensis</name>
    <dbReference type="NCBI Taxonomy" id="2675752"/>
    <lineage>
        <taxon>Bacteria</taxon>
        <taxon>Pseudomonadati</taxon>
        <taxon>Pseudomonadota</taxon>
        <taxon>Alphaproteobacteria</taxon>
        <taxon>Rhodobacterales</taxon>
        <taxon>Paracoccaceae</taxon>
        <taxon>Paracoccus</taxon>
    </lineage>
</organism>
<protein>
    <submittedName>
        <fullName evidence="5">Helix-turn-helix domain-containing protein</fullName>
    </submittedName>
</protein>
<dbReference type="Proteomes" id="UP000478740">
    <property type="component" value="Unassembled WGS sequence"/>
</dbReference>
<dbReference type="GO" id="GO:0043565">
    <property type="term" value="F:sequence-specific DNA binding"/>
    <property type="evidence" value="ECO:0007669"/>
    <property type="project" value="InterPro"/>
</dbReference>
<dbReference type="InterPro" id="IPR047264">
    <property type="entry name" value="Cupin_HpaA-like_N"/>
</dbReference>
<dbReference type="CDD" id="cd06999">
    <property type="entry name" value="cupin_HpaA-like_N"/>
    <property type="match status" value="1"/>
</dbReference>
<dbReference type="PRINTS" id="PR00032">
    <property type="entry name" value="HTHARAC"/>
</dbReference>
<dbReference type="InterPro" id="IPR020449">
    <property type="entry name" value="Tscrpt_reg_AraC-type_HTH"/>
</dbReference>
<keyword evidence="2" id="KW-0238">DNA-binding</keyword>
<evidence type="ECO:0000256" key="3">
    <source>
        <dbReference type="ARBA" id="ARBA00023163"/>
    </source>
</evidence>
<gene>
    <name evidence="5" type="ORF">GL284_07325</name>
</gene>
<proteinExistence type="predicted"/>
<dbReference type="Pfam" id="PF12833">
    <property type="entry name" value="HTH_18"/>
    <property type="match status" value="1"/>
</dbReference>
<dbReference type="InterPro" id="IPR009057">
    <property type="entry name" value="Homeodomain-like_sf"/>
</dbReference>
<dbReference type="InterPro" id="IPR018060">
    <property type="entry name" value="HTH_AraC"/>
</dbReference>
<dbReference type="GO" id="GO:0003700">
    <property type="term" value="F:DNA-binding transcription factor activity"/>
    <property type="evidence" value="ECO:0007669"/>
    <property type="project" value="InterPro"/>
</dbReference>
<dbReference type="InterPro" id="IPR037923">
    <property type="entry name" value="HTH-like"/>
</dbReference>
<dbReference type="SMART" id="SM00342">
    <property type="entry name" value="HTH_ARAC"/>
    <property type="match status" value="1"/>
</dbReference>
<keyword evidence="1" id="KW-0805">Transcription regulation</keyword>
<reference evidence="5 6" key="1">
    <citation type="submission" date="2019-11" db="EMBL/GenBank/DDBJ databases">
        <authorList>
            <person name="Dong K."/>
        </authorList>
    </citation>
    <scope>NUCLEOTIDE SEQUENCE [LARGE SCALE GENOMIC DNA]</scope>
    <source>
        <strain evidence="5 6">DK608</strain>
    </source>
</reference>
<dbReference type="Gene3D" id="1.10.10.60">
    <property type="entry name" value="Homeodomain-like"/>
    <property type="match status" value="1"/>
</dbReference>
<dbReference type="InterPro" id="IPR014710">
    <property type="entry name" value="RmlC-like_jellyroll"/>
</dbReference>
<dbReference type="PROSITE" id="PS01124">
    <property type="entry name" value="HTH_ARAC_FAMILY_2"/>
    <property type="match status" value="1"/>
</dbReference>
<feature type="domain" description="HTH araC/xylS-type" evidence="4">
    <location>
        <begin position="194"/>
        <end position="292"/>
    </location>
</feature>
<dbReference type="Gene3D" id="2.60.120.10">
    <property type="entry name" value="Jelly Rolls"/>
    <property type="match status" value="1"/>
</dbReference>
<evidence type="ECO:0000256" key="1">
    <source>
        <dbReference type="ARBA" id="ARBA00023015"/>
    </source>
</evidence>
<dbReference type="PANTHER" id="PTHR43280">
    <property type="entry name" value="ARAC-FAMILY TRANSCRIPTIONAL REGULATOR"/>
    <property type="match status" value="1"/>
</dbReference>
<evidence type="ECO:0000313" key="6">
    <source>
        <dbReference type="Proteomes" id="UP000478740"/>
    </source>
</evidence>
<dbReference type="EMBL" id="WMII01000005">
    <property type="protein sequence ID" value="MTH64075.1"/>
    <property type="molecule type" value="Genomic_DNA"/>
</dbReference>
<dbReference type="SUPFAM" id="SSF46689">
    <property type="entry name" value="Homeodomain-like"/>
    <property type="match status" value="1"/>
</dbReference>
<evidence type="ECO:0000256" key="2">
    <source>
        <dbReference type="ARBA" id="ARBA00023125"/>
    </source>
</evidence>
<dbReference type="Pfam" id="PF07883">
    <property type="entry name" value="Cupin_2"/>
    <property type="match status" value="1"/>
</dbReference>